<dbReference type="AlphaFoldDB" id="A0A7J6VNC8"/>
<dbReference type="PANTHER" id="PTHR20852:SF93">
    <property type="entry name" value="GLUTAMINE SYNTHETASE CYTOSOLIC ISOZYME 1-1"/>
    <property type="match status" value="1"/>
</dbReference>
<dbReference type="Gene3D" id="3.30.590.10">
    <property type="entry name" value="Glutamine synthetase/guanido kinase, catalytic domain"/>
    <property type="match status" value="1"/>
</dbReference>
<reference evidence="3 4" key="1">
    <citation type="submission" date="2020-06" db="EMBL/GenBank/DDBJ databases">
        <title>Transcriptomic and genomic resources for Thalictrum thalictroides and T. hernandezii: Facilitating candidate gene discovery in an emerging model plant lineage.</title>
        <authorList>
            <person name="Arias T."/>
            <person name="Riano-Pachon D.M."/>
            <person name="Di Stilio V.S."/>
        </authorList>
    </citation>
    <scope>NUCLEOTIDE SEQUENCE [LARGE SCALE GENOMIC DNA]</scope>
    <source>
        <strain evidence="4">cv. WT478/WT964</strain>
        <tissue evidence="3">Leaves</tissue>
    </source>
</reference>
<protein>
    <submittedName>
        <fullName evidence="3">Glutamine synthetase</fullName>
    </submittedName>
</protein>
<evidence type="ECO:0000313" key="3">
    <source>
        <dbReference type="EMBL" id="KAF5186393.1"/>
    </source>
</evidence>
<dbReference type="PANTHER" id="PTHR20852">
    <property type="entry name" value="GLUTAMINE SYNTHETASE"/>
    <property type="match status" value="1"/>
</dbReference>
<dbReference type="OrthoDB" id="1936100at2759"/>
<keyword evidence="2" id="KW-0963">Cytoplasm</keyword>
<keyword evidence="4" id="KW-1185">Reference proteome</keyword>
<dbReference type="GO" id="GO:0004356">
    <property type="term" value="F:glutamine synthetase activity"/>
    <property type="evidence" value="ECO:0007669"/>
    <property type="project" value="TreeGrafter"/>
</dbReference>
<gene>
    <name evidence="3" type="ORF">FRX31_024020</name>
</gene>
<comment type="subcellular location">
    <subcellularLocation>
        <location evidence="1">Cytoplasm</location>
    </subcellularLocation>
</comment>
<organism evidence="3 4">
    <name type="scientific">Thalictrum thalictroides</name>
    <name type="common">Rue-anemone</name>
    <name type="synonym">Anemone thalictroides</name>
    <dbReference type="NCBI Taxonomy" id="46969"/>
    <lineage>
        <taxon>Eukaryota</taxon>
        <taxon>Viridiplantae</taxon>
        <taxon>Streptophyta</taxon>
        <taxon>Embryophyta</taxon>
        <taxon>Tracheophyta</taxon>
        <taxon>Spermatophyta</taxon>
        <taxon>Magnoliopsida</taxon>
        <taxon>Ranunculales</taxon>
        <taxon>Ranunculaceae</taxon>
        <taxon>Thalictroideae</taxon>
        <taxon>Thalictrum</taxon>
    </lineage>
</organism>
<name>A0A7J6VNC8_THATH</name>
<dbReference type="GO" id="GO:0006542">
    <property type="term" value="P:glutamine biosynthetic process"/>
    <property type="evidence" value="ECO:0007669"/>
    <property type="project" value="TreeGrafter"/>
</dbReference>
<dbReference type="Proteomes" id="UP000554482">
    <property type="component" value="Unassembled WGS sequence"/>
</dbReference>
<proteinExistence type="predicted"/>
<sequence length="94" mass="11030">MRNDGGYEVIKKAIKKLGLRHKEHIAAYGEGNERRLTGHHETADINSFKWIKCLSHLVCTFSFSVTFYFRPEYADFLNNFHRELLNDASQDFCM</sequence>
<comment type="caution">
    <text evidence="3">The sequence shown here is derived from an EMBL/GenBank/DDBJ whole genome shotgun (WGS) entry which is preliminary data.</text>
</comment>
<dbReference type="EMBL" id="JABWDY010029365">
    <property type="protein sequence ID" value="KAF5186393.1"/>
    <property type="molecule type" value="Genomic_DNA"/>
</dbReference>
<evidence type="ECO:0000256" key="1">
    <source>
        <dbReference type="ARBA" id="ARBA00004496"/>
    </source>
</evidence>
<evidence type="ECO:0000256" key="2">
    <source>
        <dbReference type="ARBA" id="ARBA00022490"/>
    </source>
</evidence>
<accession>A0A7J6VNC8</accession>
<dbReference type="InterPro" id="IPR050292">
    <property type="entry name" value="Glutamine_Synthetase"/>
</dbReference>
<evidence type="ECO:0000313" key="4">
    <source>
        <dbReference type="Proteomes" id="UP000554482"/>
    </source>
</evidence>
<dbReference type="GO" id="GO:0005737">
    <property type="term" value="C:cytoplasm"/>
    <property type="evidence" value="ECO:0007669"/>
    <property type="project" value="UniProtKB-SubCell"/>
</dbReference>